<dbReference type="Gene3D" id="1.10.150.20">
    <property type="entry name" value="5' to 3' exonuclease, C-terminal subdomain"/>
    <property type="match status" value="1"/>
</dbReference>
<dbReference type="GO" id="GO:0003677">
    <property type="term" value="F:DNA binding"/>
    <property type="evidence" value="ECO:0007669"/>
    <property type="project" value="InterPro"/>
</dbReference>
<evidence type="ECO:0000256" key="5">
    <source>
        <dbReference type="ARBA" id="ARBA00023015"/>
    </source>
</evidence>
<dbReference type="InterPro" id="IPR010995">
    <property type="entry name" value="DNA_repair_Rad51/TF_NusA_a-hlx"/>
</dbReference>
<dbReference type="GO" id="GO:0006353">
    <property type="term" value="P:DNA-templated transcription termination"/>
    <property type="evidence" value="ECO:0007669"/>
    <property type="project" value="UniProtKB-UniRule"/>
</dbReference>
<dbReference type="CDD" id="cd22529">
    <property type="entry name" value="KH-II_NusA_rpt2"/>
    <property type="match status" value="1"/>
</dbReference>
<dbReference type="GO" id="GO:0006281">
    <property type="term" value="P:DNA repair"/>
    <property type="evidence" value="ECO:0007669"/>
    <property type="project" value="InterPro"/>
</dbReference>
<dbReference type="PANTHER" id="PTHR22648">
    <property type="entry name" value="TRANSCRIPTION TERMINATION FACTOR NUSA"/>
    <property type="match status" value="1"/>
</dbReference>
<dbReference type="HAMAP" id="MF_00945_B">
    <property type="entry name" value="NusA_B"/>
    <property type="match status" value="1"/>
</dbReference>
<keyword evidence="5 7" id="KW-0805">Transcription regulation</keyword>
<dbReference type="AlphaFoldDB" id="A0A2J0LH34"/>
<keyword evidence="2 7" id="KW-0963">Cytoplasm</keyword>
<evidence type="ECO:0000256" key="2">
    <source>
        <dbReference type="ARBA" id="ARBA00022490"/>
    </source>
</evidence>
<dbReference type="SMART" id="SM00278">
    <property type="entry name" value="HhH1"/>
    <property type="match status" value="2"/>
</dbReference>
<comment type="subcellular location">
    <subcellularLocation>
        <location evidence="7">Cytoplasm</location>
    </subcellularLocation>
</comment>
<protein>
    <recommendedName>
        <fullName evidence="7">Transcription termination/antitermination protein NusA</fullName>
    </recommendedName>
</protein>
<dbReference type="SUPFAM" id="SSF54814">
    <property type="entry name" value="Prokaryotic type KH domain (KH-domain type II)"/>
    <property type="match status" value="2"/>
</dbReference>
<dbReference type="InterPro" id="IPR012340">
    <property type="entry name" value="NA-bd_OB-fold"/>
</dbReference>
<reference evidence="9 10" key="1">
    <citation type="submission" date="2017-09" db="EMBL/GenBank/DDBJ databases">
        <title>Depth-based differentiation of microbial function through sediment-hosted aquifers and enrichment of novel symbionts in the deep terrestrial subsurface.</title>
        <authorList>
            <person name="Probst A.J."/>
            <person name="Ladd B."/>
            <person name="Jarett J.K."/>
            <person name="Geller-Mcgrath D.E."/>
            <person name="Sieber C.M."/>
            <person name="Emerson J.B."/>
            <person name="Anantharaman K."/>
            <person name="Thomas B.C."/>
            <person name="Malmstrom R."/>
            <person name="Stieglmeier M."/>
            <person name="Klingl A."/>
            <person name="Woyke T."/>
            <person name="Ryan C.M."/>
            <person name="Banfield J.F."/>
        </authorList>
    </citation>
    <scope>NUCLEOTIDE SEQUENCE [LARGE SCALE GENOMIC DNA]</scope>
    <source>
        <strain evidence="9">CG12_big_fil_rev_8_21_14_0_65_43_15</strain>
    </source>
</reference>
<dbReference type="PROSITE" id="PS50126">
    <property type="entry name" value="S1"/>
    <property type="match status" value="1"/>
</dbReference>
<dbReference type="SMART" id="SM00316">
    <property type="entry name" value="S1"/>
    <property type="match status" value="1"/>
</dbReference>
<evidence type="ECO:0000256" key="3">
    <source>
        <dbReference type="ARBA" id="ARBA00022814"/>
    </source>
</evidence>
<dbReference type="Pfam" id="PF00575">
    <property type="entry name" value="S1"/>
    <property type="match status" value="1"/>
</dbReference>
<keyword evidence="1 7" id="KW-0806">Transcription termination</keyword>
<dbReference type="InterPro" id="IPR013735">
    <property type="entry name" value="TF_NusA_N"/>
</dbReference>
<dbReference type="InterPro" id="IPR003029">
    <property type="entry name" value="S1_domain"/>
</dbReference>
<keyword evidence="6 7" id="KW-0804">Transcription</keyword>
<dbReference type="InterPro" id="IPR058582">
    <property type="entry name" value="KH_NusA_2nd"/>
</dbReference>
<dbReference type="NCBIfam" id="TIGR01953">
    <property type="entry name" value="NusA"/>
    <property type="match status" value="1"/>
</dbReference>
<dbReference type="Gene3D" id="3.30.300.20">
    <property type="match status" value="2"/>
</dbReference>
<dbReference type="GO" id="GO:0003700">
    <property type="term" value="F:DNA-binding transcription factor activity"/>
    <property type="evidence" value="ECO:0007669"/>
    <property type="project" value="InterPro"/>
</dbReference>
<evidence type="ECO:0000313" key="10">
    <source>
        <dbReference type="Proteomes" id="UP000231267"/>
    </source>
</evidence>
<dbReference type="InterPro" id="IPR010213">
    <property type="entry name" value="TF_NusA"/>
</dbReference>
<dbReference type="Gene3D" id="3.30.1480.10">
    <property type="entry name" value="NusA, N-terminal domain"/>
    <property type="match status" value="1"/>
</dbReference>
<evidence type="ECO:0000259" key="8">
    <source>
        <dbReference type="PROSITE" id="PS50126"/>
    </source>
</evidence>
<dbReference type="GO" id="GO:0031564">
    <property type="term" value="P:transcription antitermination"/>
    <property type="evidence" value="ECO:0007669"/>
    <property type="project" value="UniProtKB-UniRule"/>
</dbReference>
<keyword evidence="3 7" id="KW-0889">Transcription antitermination</keyword>
<dbReference type="FunFam" id="2.40.50.140:FF:000058">
    <property type="entry name" value="Transcription termination/antitermination protein NusA"/>
    <property type="match status" value="1"/>
</dbReference>
<dbReference type="InterPro" id="IPR004087">
    <property type="entry name" value="KH_dom"/>
</dbReference>
<evidence type="ECO:0000256" key="1">
    <source>
        <dbReference type="ARBA" id="ARBA00022472"/>
    </source>
</evidence>
<proteinExistence type="inferred from homology"/>
<dbReference type="GO" id="GO:0005829">
    <property type="term" value="C:cytosol"/>
    <property type="evidence" value="ECO:0007669"/>
    <property type="project" value="TreeGrafter"/>
</dbReference>
<name>A0A2J0LH34_9BACT</name>
<dbReference type="SUPFAM" id="SSF50249">
    <property type="entry name" value="Nucleic acid-binding proteins"/>
    <property type="match status" value="1"/>
</dbReference>
<evidence type="ECO:0000313" key="9">
    <source>
        <dbReference type="EMBL" id="PIW66499.1"/>
    </source>
</evidence>
<feature type="domain" description="S1 motif" evidence="8">
    <location>
        <begin position="105"/>
        <end position="169"/>
    </location>
</feature>
<accession>A0A2J0LH34</accession>
<dbReference type="Gene3D" id="2.40.50.140">
    <property type="entry name" value="Nucleic acid-binding proteins"/>
    <property type="match status" value="1"/>
</dbReference>
<dbReference type="InterPro" id="IPR030842">
    <property type="entry name" value="TF_NusA_bacterial"/>
</dbReference>
<organism evidence="9 10">
    <name type="scientific">Candidatus Taenaricola geysiri</name>
    <dbReference type="NCBI Taxonomy" id="1974752"/>
    <lineage>
        <taxon>Bacteria</taxon>
        <taxon>Pseudomonadati</taxon>
        <taxon>Candidatus Omnitrophota</taxon>
        <taxon>Candidatus Taenaricola</taxon>
    </lineage>
</organism>
<dbReference type="PANTHER" id="PTHR22648:SF0">
    <property type="entry name" value="TRANSCRIPTION TERMINATION_ANTITERMINATION PROTEIN NUSA"/>
    <property type="match status" value="1"/>
</dbReference>
<dbReference type="PROSITE" id="PS50084">
    <property type="entry name" value="KH_TYPE_1"/>
    <property type="match status" value="1"/>
</dbReference>
<dbReference type="Pfam" id="PF13184">
    <property type="entry name" value="KH_NusA_1st"/>
    <property type="match status" value="1"/>
</dbReference>
<comment type="function">
    <text evidence="7">Participates in both transcription termination and antitermination.</text>
</comment>
<dbReference type="InterPro" id="IPR015946">
    <property type="entry name" value="KH_dom-like_a/b"/>
</dbReference>
<dbReference type="GO" id="GO:0003723">
    <property type="term" value="F:RNA binding"/>
    <property type="evidence" value="ECO:0007669"/>
    <property type="project" value="UniProtKB-UniRule"/>
</dbReference>
<dbReference type="InterPro" id="IPR025249">
    <property type="entry name" value="TF_NusA_KH_1st"/>
</dbReference>
<evidence type="ECO:0000256" key="4">
    <source>
        <dbReference type="ARBA" id="ARBA00022884"/>
    </source>
</evidence>
<dbReference type="InterPro" id="IPR009019">
    <property type="entry name" value="KH_sf_prok-type"/>
</dbReference>
<comment type="subunit">
    <text evidence="7">Monomer. Binds directly to the core enzyme of the DNA-dependent RNA polymerase and to nascent RNA.</text>
</comment>
<comment type="similarity">
    <text evidence="7">Belongs to the NusA family.</text>
</comment>
<dbReference type="FunFam" id="3.30.300.20:FF:000005">
    <property type="entry name" value="Transcription termination/antitermination protein NusA"/>
    <property type="match status" value="1"/>
</dbReference>
<dbReference type="InterPro" id="IPR003583">
    <property type="entry name" value="Hlx-hairpin-Hlx_DNA-bd_motif"/>
</dbReference>
<dbReference type="CDD" id="cd02134">
    <property type="entry name" value="KH-II_NusA_rpt1"/>
    <property type="match status" value="1"/>
</dbReference>
<dbReference type="SUPFAM" id="SSF69705">
    <property type="entry name" value="Transcription factor NusA, N-terminal domain"/>
    <property type="match status" value="1"/>
</dbReference>
<evidence type="ECO:0000256" key="7">
    <source>
        <dbReference type="HAMAP-Rule" id="MF_00945"/>
    </source>
</evidence>
<dbReference type="EMBL" id="PFGP01000066">
    <property type="protein sequence ID" value="PIW66499.1"/>
    <property type="molecule type" value="Genomic_DNA"/>
</dbReference>
<dbReference type="GO" id="GO:0000166">
    <property type="term" value="F:nucleotide binding"/>
    <property type="evidence" value="ECO:0007669"/>
    <property type="project" value="InterPro"/>
</dbReference>
<comment type="caution">
    <text evidence="9">The sequence shown here is derived from an EMBL/GenBank/DDBJ whole genome shotgun (WGS) entry which is preliminary data.</text>
</comment>
<dbReference type="CDD" id="cd04455">
    <property type="entry name" value="S1_NusA"/>
    <property type="match status" value="1"/>
</dbReference>
<gene>
    <name evidence="7 9" type="primary">nusA</name>
    <name evidence="9" type="ORF">COW11_02930</name>
</gene>
<sequence length="393" mass="43399">MNGELLTVLDHIEREKGIKKEILINAVETALISAARKMLGHDIKDDITVKLNPETGDIKVFQGKKKIDSDEFGRIAAQTAKQIIIQKIREAERDVIFSEYTAKIGTVISGSVHRFEKGDIVVDLGRTEAVLPKKEQISKETYKQGERVRAYVLDVKKTGRGPQIVLSRTHPGLVKRMFELEVPEIIEGIVEIKVIAREAGDRTKIAVWSKDLKVDCLGACVGMRGARVKEIVRELHGEKIDIVKWNEDPAEFIAAALSPAQINKIKIDKESKKVEVIVEEDQLSLAIGKKGQNVRLAVKLTGWDIDIKPRKQIENLLITTEPAKEPSSAEGTLIQELPRVGPKTYDALTAAGFNTVEKIAGASVKELSGIKGIGKKSAENLIESSKELLKGKK</sequence>
<dbReference type="FunFam" id="3.30.300.20:FF:000002">
    <property type="entry name" value="Transcription termination/antitermination protein NusA"/>
    <property type="match status" value="1"/>
</dbReference>
<dbReference type="SMART" id="SM00322">
    <property type="entry name" value="KH"/>
    <property type="match status" value="2"/>
</dbReference>
<dbReference type="Pfam" id="PF14520">
    <property type="entry name" value="HHH_5"/>
    <property type="match status" value="1"/>
</dbReference>
<dbReference type="Proteomes" id="UP000231267">
    <property type="component" value="Unassembled WGS sequence"/>
</dbReference>
<dbReference type="InterPro" id="IPR036555">
    <property type="entry name" value="NusA_N_sf"/>
</dbReference>
<evidence type="ECO:0000256" key="6">
    <source>
        <dbReference type="ARBA" id="ARBA00023163"/>
    </source>
</evidence>
<dbReference type="SUPFAM" id="SSF47794">
    <property type="entry name" value="Rad51 N-terminal domain-like"/>
    <property type="match status" value="1"/>
</dbReference>
<dbReference type="Pfam" id="PF26594">
    <property type="entry name" value="KH_NusA_2nd"/>
    <property type="match status" value="1"/>
</dbReference>
<keyword evidence="4 7" id="KW-0694">RNA-binding</keyword>
<dbReference type="Pfam" id="PF08529">
    <property type="entry name" value="NusA_N"/>
    <property type="match status" value="2"/>
</dbReference>